<dbReference type="Pfam" id="PF00990">
    <property type="entry name" value="GGDEF"/>
    <property type="match status" value="1"/>
</dbReference>
<dbReference type="SUPFAM" id="SSF55785">
    <property type="entry name" value="PYP-like sensor domain (PAS domain)"/>
    <property type="match status" value="2"/>
</dbReference>
<dbReference type="PANTHER" id="PTHR46663:SF3">
    <property type="entry name" value="SLL0267 PROTEIN"/>
    <property type="match status" value="1"/>
</dbReference>
<dbReference type="Pfam" id="PF08448">
    <property type="entry name" value="PAS_4"/>
    <property type="match status" value="1"/>
</dbReference>
<dbReference type="InterPro" id="IPR043128">
    <property type="entry name" value="Rev_trsase/Diguanyl_cyclase"/>
</dbReference>
<reference evidence="4 5" key="1">
    <citation type="submission" date="2017-11" db="EMBL/GenBank/DDBJ databases">
        <title>Comparitive Functional Genomics of Dry Heat Resistant strains isolated from the Viking Spacecraft.</title>
        <authorList>
            <person name="Seuylemezian A."/>
            <person name="Cooper K."/>
            <person name="Vaishampayan P."/>
        </authorList>
    </citation>
    <scope>NUCLEOTIDE SEQUENCE [LARGE SCALE GENOMIC DNA]</scope>
    <source>
        <strain evidence="4 5">V32-6</strain>
    </source>
</reference>
<evidence type="ECO:0000313" key="5">
    <source>
        <dbReference type="Proteomes" id="UP000234950"/>
    </source>
</evidence>
<feature type="domain" description="PAS" evidence="2">
    <location>
        <begin position="36"/>
        <end position="90"/>
    </location>
</feature>
<dbReference type="SUPFAM" id="SSF55073">
    <property type="entry name" value="Nucleotide cyclase"/>
    <property type="match status" value="1"/>
</dbReference>
<name>A0A2N5HSK0_9BACI</name>
<feature type="coiled-coil region" evidence="1">
    <location>
        <begin position="5"/>
        <end position="39"/>
    </location>
</feature>
<sequence length="460" mass="52697">MNVQSNQQANEIEKLRSQIAELERQNQELSKQIRIKESLYLSILDALPINIFLEDPEGRTIYANKEACLSNGKSLNEVIGLTIFDVFPREIAELNRAYDLEVWEKRQLITKEFPSGYKGEEHHMFSGKTIIHIEESNEEFLLGFGLDITDRVKAETRLKESEEKFRSLTEQAADSFFLIGVEGKFIEINPTACEVLNFSKEELLEMSTEMIFSQLPSKIKQLKIGTKEQSSSNFEDMMTGKNDLKIPVDINIRLINIGEKQIYFALCRDIRDKKRTEAQIKHMAYHDALTGLPNRWSIQSILDKHISEKTETQLGFILLDLDYFKIVNDSLGHDAGDLLLKVVSKRIQSATENREVNIARFGGDEFIILVPYLSNEEEITSVCDQIMEVMALPFPIHGQRLNISTSMGISFYPKDGKDLNTLIKNADLAMYGSKDQGRSCYSLYHPEMKYHANKRMALES</sequence>
<dbReference type="InterPro" id="IPR029787">
    <property type="entry name" value="Nucleotide_cyclase"/>
</dbReference>
<feature type="domain" description="PAS" evidence="2">
    <location>
        <begin position="161"/>
        <end position="204"/>
    </location>
</feature>
<dbReference type="OrthoDB" id="9759607at2"/>
<comment type="caution">
    <text evidence="4">The sequence shown here is derived from an EMBL/GenBank/DDBJ whole genome shotgun (WGS) entry which is preliminary data.</text>
</comment>
<dbReference type="NCBIfam" id="TIGR00229">
    <property type="entry name" value="sensory_box"/>
    <property type="match status" value="2"/>
</dbReference>
<keyword evidence="5" id="KW-1185">Reference proteome</keyword>
<dbReference type="RefSeq" id="WP_101646512.1">
    <property type="nucleotide sequence ID" value="NZ_PGVE01000017.1"/>
</dbReference>
<dbReference type="PANTHER" id="PTHR46663">
    <property type="entry name" value="DIGUANYLATE CYCLASE DGCT-RELATED"/>
    <property type="match status" value="1"/>
</dbReference>
<dbReference type="SMART" id="SM00091">
    <property type="entry name" value="PAS"/>
    <property type="match status" value="2"/>
</dbReference>
<feature type="domain" description="GGDEF" evidence="3">
    <location>
        <begin position="312"/>
        <end position="446"/>
    </location>
</feature>
<protein>
    <recommendedName>
        <fullName evidence="6">Sensor domain-containing diguanylate cyclase</fullName>
    </recommendedName>
</protein>
<dbReference type="InterPro" id="IPR000160">
    <property type="entry name" value="GGDEF_dom"/>
</dbReference>
<evidence type="ECO:0000256" key="1">
    <source>
        <dbReference type="SAM" id="Coils"/>
    </source>
</evidence>
<proteinExistence type="predicted"/>
<evidence type="ECO:0000259" key="3">
    <source>
        <dbReference type="PROSITE" id="PS50887"/>
    </source>
</evidence>
<dbReference type="InterPro" id="IPR035965">
    <property type="entry name" value="PAS-like_dom_sf"/>
</dbReference>
<dbReference type="InterPro" id="IPR000014">
    <property type="entry name" value="PAS"/>
</dbReference>
<dbReference type="InterPro" id="IPR013656">
    <property type="entry name" value="PAS_4"/>
</dbReference>
<gene>
    <name evidence="4" type="ORF">CVD27_03580</name>
</gene>
<evidence type="ECO:0008006" key="6">
    <source>
        <dbReference type="Google" id="ProtNLM"/>
    </source>
</evidence>
<dbReference type="Gene3D" id="3.30.70.270">
    <property type="match status" value="1"/>
</dbReference>
<dbReference type="CDD" id="cd00130">
    <property type="entry name" value="PAS"/>
    <property type="match status" value="2"/>
</dbReference>
<dbReference type="PROSITE" id="PS50112">
    <property type="entry name" value="PAS"/>
    <property type="match status" value="2"/>
</dbReference>
<dbReference type="Proteomes" id="UP000234950">
    <property type="component" value="Unassembled WGS sequence"/>
</dbReference>
<dbReference type="EMBL" id="PGVE01000017">
    <property type="protein sequence ID" value="PLS08494.1"/>
    <property type="molecule type" value="Genomic_DNA"/>
</dbReference>
<evidence type="ECO:0000259" key="2">
    <source>
        <dbReference type="PROSITE" id="PS50112"/>
    </source>
</evidence>
<organism evidence="4 5">
    <name type="scientific">Neobacillus cucumis</name>
    <dbReference type="NCBI Taxonomy" id="1740721"/>
    <lineage>
        <taxon>Bacteria</taxon>
        <taxon>Bacillati</taxon>
        <taxon>Bacillota</taxon>
        <taxon>Bacilli</taxon>
        <taxon>Bacillales</taxon>
        <taxon>Bacillaceae</taxon>
        <taxon>Neobacillus</taxon>
    </lineage>
</organism>
<dbReference type="PROSITE" id="PS50887">
    <property type="entry name" value="GGDEF"/>
    <property type="match status" value="1"/>
</dbReference>
<dbReference type="Pfam" id="PF13426">
    <property type="entry name" value="PAS_9"/>
    <property type="match status" value="1"/>
</dbReference>
<keyword evidence="1" id="KW-0175">Coiled coil</keyword>
<dbReference type="AlphaFoldDB" id="A0A2N5HSK0"/>
<dbReference type="InterPro" id="IPR052163">
    <property type="entry name" value="DGC-Regulatory_Protein"/>
</dbReference>
<dbReference type="NCBIfam" id="TIGR00254">
    <property type="entry name" value="GGDEF"/>
    <property type="match status" value="1"/>
</dbReference>
<evidence type="ECO:0000313" key="4">
    <source>
        <dbReference type="EMBL" id="PLS08494.1"/>
    </source>
</evidence>
<dbReference type="CDD" id="cd01949">
    <property type="entry name" value="GGDEF"/>
    <property type="match status" value="1"/>
</dbReference>
<accession>A0A2N5HSK0</accession>
<dbReference type="Gene3D" id="3.30.450.20">
    <property type="entry name" value="PAS domain"/>
    <property type="match status" value="2"/>
</dbReference>
<dbReference type="SMART" id="SM00267">
    <property type="entry name" value="GGDEF"/>
    <property type="match status" value="1"/>
</dbReference>